<evidence type="ECO:0000313" key="1">
    <source>
        <dbReference type="EMBL" id="GLH71093.1"/>
    </source>
</evidence>
<gene>
    <name evidence="1" type="ORF">GETHPA_26260</name>
</gene>
<sequence>MRPVLTLLAAVLGMLPGTARDLPAPRAPRLLSQTGLYAAPGRVDTRNRPYAPQYPLWSDGAAKSRWVRLPEGAAIDGREEDAWTFPVGTKFWKEFRFHGRKVETRFLWHARPRTWVFASYAWNATQTEATLVPDEGLPDVAEITPGLRHSIPGVTDCRTCHGNGRTEPLGFTALQLSPDRDPGAIHGEPLQPGMLTLAELVAAGRLRHARPDLLVNPPRIRATDPDTRAVLGYLAANCGACHRRDQPIDGLDLDFRHVHAAAGVPEPGQASTVGRPSRFTLPGEAPGRSHRILPGEAGHSTVPYRMASRRPTSQMPPLGSVLADREALDRLRAWIDAGAGTRSR</sequence>
<dbReference type="SUPFAM" id="SSF48695">
    <property type="entry name" value="Multiheme cytochromes"/>
    <property type="match status" value="1"/>
</dbReference>
<evidence type="ECO:0000313" key="2">
    <source>
        <dbReference type="Proteomes" id="UP001165089"/>
    </source>
</evidence>
<name>A0ABQ5Q8T2_9BACT</name>
<dbReference type="Proteomes" id="UP001165089">
    <property type="component" value="Unassembled WGS sequence"/>
</dbReference>
<dbReference type="InterPro" id="IPR036280">
    <property type="entry name" value="Multihaem_cyt_sf"/>
</dbReference>
<accession>A0ABQ5Q8T2</accession>
<protein>
    <recommendedName>
        <fullName evidence="3">Cytochrome c domain-containing protein</fullName>
    </recommendedName>
</protein>
<keyword evidence="2" id="KW-1185">Reference proteome</keyword>
<proteinExistence type="predicted"/>
<reference evidence="1 2" key="1">
    <citation type="journal article" date="2023" name="Antonie Van Leeuwenhoek">
        <title>Mesoterricola silvestris gen. nov., sp. nov., Mesoterricola sediminis sp. nov., Geothrix oryzae sp. nov., Geothrix edaphica sp. nov., Geothrix rubra sp. nov., and Geothrix limicola sp. nov., six novel members of Acidobacteriota isolated from soils.</title>
        <authorList>
            <person name="Itoh H."/>
            <person name="Sugisawa Y."/>
            <person name="Mise K."/>
            <person name="Xu Z."/>
            <person name="Kuniyasu M."/>
            <person name="Ushijima N."/>
            <person name="Kawano K."/>
            <person name="Kobayashi E."/>
            <person name="Shiratori Y."/>
            <person name="Masuda Y."/>
            <person name="Senoo K."/>
        </authorList>
    </citation>
    <scope>NUCLEOTIDE SEQUENCE [LARGE SCALE GENOMIC DNA]</scope>
    <source>
        <strain evidence="1 2">Red803</strain>
    </source>
</reference>
<dbReference type="RefSeq" id="WP_285726992.1">
    <property type="nucleotide sequence ID" value="NZ_BSDD01000005.1"/>
</dbReference>
<dbReference type="EMBL" id="BSDD01000005">
    <property type="protein sequence ID" value="GLH71093.1"/>
    <property type="molecule type" value="Genomic_DNA"/>
</dbReference>
<evidence type="ECO:0008006" key="3">
    <source>
        <dbReference type="Google" id="ProtNLM"/>
    </source>
</evidence>
<comment type="caution">
    <text evidence="1">The sequence shown here is derived from an EMBL/GenBank/DDBJ whole genome shotgun (WGS) entry which is preliminary data.</text>
</comment>
<organism evidence="1 2">
    <name type="scientific">Geothrix rubra</name>
    <dbReference type="NCBI Taxonomy" id="2927977"/>
    <lineage>
        <taxon>Bacteria</taxon>
        <taxon>Pseudomonadati</taxon>
        <taxon>Acidobacteriota</taxon>
        <taxon>Holophagae</taxon>
        <taxon>Holophagales</taxon>
        <taxon>Holophagaceae</taxon>
        <taxon>Geothrix</taxon>
    </lineage>
</organism>